<evidence type="ECO:0000256" key="4">
    <source>
        <dbReference type="ARBA" id="ARBA00023242"/>
    </source>
</evidence>
<organism evidence="7">
    <name type="scientific">Oryza brachyantha</name>
    <name type="common">malo sina</name>
    <dbReference type="NCBI Taxonomy" id="4533"/>
    <lineage>
        <taxon>Eukaryota</taxon>
        <taxon>Viridiplantae</taxon>
        <taxon>Streptophyta</taxon>
        <taxon>Embryophyta</taxon>
        <taxon>Tracheophyta</taxon>
        <taxon>Spermatophyta</taxon>
        <taxon>Magnoliopsida</taxon>
        <taxon>Liliopsida</taxon>
        <taxon>Poales</taxon>
        <taxon>Poaceae</taxon>
        <taxon>BOP clade</taxon>
        <taxon>Oryzoideae</taxon>
        <taxon>Oryzeae</taxon>
        <taxon>Oryzinae</taxon>
        <taxon>Oryza</taxon>
    </lineage>
</organism>
<keyword evidence="1" id="KW-0805">Transcription regulation</keyword>
<dbReference type="EnsemblPlants" id="OB07G15790.1">
    <property type="protein sequence ID" value="OB07G15790.1"/>
    <property type="gene ID" value="OB07G15790"/>
</dbReference>
<dbReference type="InterPro" id="IPR003441">
    <property type="entry name" value="NAC-dom"/>
</dbReference>
<dbReference type="HOGENOM" id="CLU_016408_0_0_1"/>
<dbReference type="eggNOG" id="ENOG502R45Y">
    <property type="taxonomic scope" value="Eukaryota"/>
</dbReference>
<dbReference type="Pfam" id="PF02365">
    <property type="entry name" value="NAM"/>
    <property type="match status" value="1"/>
</dbReference>
<keyword evidence="3" id="KW-0804">Transcription</keyword>
<dbReference type="InterPro" id="IPR036093">
    <property type="entry name" value="NAC_dom_sf"/>
</dbReference>
<evidence type="ECO:0000313" key="8">
    <source>
        <dbReference type="Proteomes" id="UP000006038"/>
    </source>
</evidence>
<dbReference type="Gene3D" id="2.170.150.80">
    <property type="entry name" value="NAC domain"/>
    <property type="match status" value="1"/>
</dbReference>
<dbReference type="OMA" id="KREPECT"/>
<keyword evidence="8" id="KW-1185">Reference proteome</keyword>
<dbReference type="AlphaFoldDB" id="J3MJJ7"/>
<sequence>MAGNGLPPGVRFDPRDDELVARYLLRRIRKQPLPLDGVVLEADPLGAPPWRLLADRGRGDEAFFFAEADAKGKAPEAHRRGFWQGQQRVCVGGKRLLVPGGGGLEIAWRGSSGYVHRRQRVYVLSFFVEGERGSSGWVMHEYAVTSLDELASPPLRLYRVRFSGHSKKRKREPECTGAHDDGDQERAASRRAEAESALFQEVPPPPQPVLPPAAGVSSTDDDGVTGVWRY</sequence>
<evidence type="ECO:0000256" key="3">
    <source>
        <dbReference type="ARBA" id="ARBA00023163"/>
    </source>
</evidence>
<dbReference type="GO" id="GO:0006355">
    <property type="term" value="P:regulation of DNA-templated transcription"/>
    <property type="evidence" value="ECO:0007669"/>
    <property type="project" value="InterPro"/>
</dbReference>
<dbReference type="Gramene" id="OB07G15790.1">
    <property type="protein sequence ID" value="OB07G15790.1"/>
    <property type="gene ID" value="OB07G15790"/>
</dbReference>
<evidence type="ECO:0000259" key="6">
    <source>
        <dbReference type="PROSITE" id="PS51005"/>
    </source>
</evidence>
<keyword evidence="4" id="KW-0539">Nucleus</keyword>
<accession>J3MJJ7</accession>
<dbReference type="GO" id="GO:0003677">
    <property type="term" value="F:DNA binding"/>
    <property type="evidence" value="ECO:0007669"/>
    <property type="project" value="UniProtKB-KW"/>
</dbReference>
<protein>
    <recommendedName>
        <fullName evidence="6">NAC domain-containing protein</fullName>
    </recommendedName>
</protein>
<dbReference type="Proteomes" id="UP000006038">
    <property type="component" value="Chromosome 7"/>
</dbReference>
<feature type="region of interest" description="Disordered" evidence="5">
    <location>
        <begin position="168"/>
        <end position="230"/>
    </location>
</feature>
<feature type="compositionally biased region" description="Pro residues" evidence="5">
    <location>
        <begin position="202"/>
        <end position="211"/>
    </location>
</feature>
<evidence type="ECO:0000256" key="2">
    <source>
        <dbReference type="ARBA" id="ARBA00023125"/>
    </source>
</evidence>
<proteinExistence type="predicted"/>
<reference evidence="7" key="2">
    <citation type="submission" date="2013-04" db="UniProtKB">
        <authorList>
            <consortium name="EnsemblPlants"/>
        </authorList>
    </citation>
    <scope>IDENTIFICATION</scope>
</reference>
<name>J3MJJ7_ORYBR</name>
<dbReference type="PANTHER" id="PTHR31719">
    <property type="entry name" value="NAC TRANSCRIPTION FACTOR 56"/>
    <property type="match status" value="1"/>
</dbReference>
<reference evidence="7" key="1">
    <citation type="journal article" date="2013" name="Nat. Commun.">
        <title>Whole-genome sequencing of Oryza brachyantha reveals mechanisms underlying Oryza genome evolution.</title>
        <authorList>
            <person name="Chen J."/>
            <person name="Huang Q."/>
            <person name="Gao D."/>
            <person name="Wang J."/>
            <person name="Lang Y."/>
            <person name="Liu T."/>
            <person name="Li B."/>
            <person name="Bai Z."/>
            <person name="Luis Goicoechea J."/>
            <person name="Liang C."/>
            <person name="Chen C."/>
            <person name="Zhang W."/>
            <person name="Sun S."/>
            <person name="Liao Y."/>
            <person name="Zhang X."/>
            <person name="Yang L."/>
            <person name="Song C."/>
            <person name="Wang M."/>
            <person name="Shi J."/>
            <person name="Liu G."/>
            <person name="Liu J."/>
            <person name="Zhou H."/>
            <person name="Zhou W."/>
            <person name="Yu Q."/>
            <person name="An N."/>
            <person name="Chen Y."/>
            <person name="Cai Q."/>
            <person name="Wang B."/>
            <person name="Liu B."/>
            <person name="Min J."/>
            <person name="Huang Y."/>
            <person name="Wu H."/>
            <person name="Li Z."/>
            <person name="Zhang Y."/>
            <person name="Yin Y."/>
            <person name="Song W."/>
            <person name="Jiang J."/>
            <person name="Jackson S.A."/>
            <person name="Wing R.A."/>
            <person name="Wang J."/>
            <person name="Chen M."/>
        </authorList>
    </citation>
    <scope>NUCLEOTIDE SEQUENCE [LARGE SCALE GENOMIC DNA]</scope>
    <source>
        <strain evidence="7">cv. IRGC 101232</strain>
    </source>
</reference>
<evidence type="ECO:0000256" key="5">
    <source>
        <dbReference type="SAM" id="MobiDB-lite"/>
    </source>
</evidence>
<dbReference type="SUPFAM" id="SSF101941">
    <property type="entry name" value="NAC domain"/>
    <property type="match status" value="1"/>
</dbReference>
<evidence type="ECO:0000313" key="7">
    <source>
        <dbReference type="EnsemblPlants" id="OB07G15790.1"/>
    </source>
</evidence>
<evidence type="ECO:0000256" key="1">
    <source>
        <dbReference type="ARBA" id="ARBA00023015"/>
    </source>
</evidence>
<feature type="domain" description="NAC" evidence="6">
    <location>
        <begin position="6"/>
        <end position="163"/>
    </location>
</feature>
<feature type="compositionally biased region" description="Basic and acidic residues" evidence="5">
    <location>
        <begin position="171"/>
        <end position="194"/>
    </location>
</feature>
<dbReference type="PANTHER" id="PTHR31719:SF88">
    <property type="entry name" value="OS07G0272700 PROTEIN"/>
    <property type="match status" value="1"/>
</dbReference>
<keyword evidence="2" id="KW-0238">DNA-binding</keyword>
<dbReference type="PROSITE" id="PS51005">
    <property type="entry name" value="NAC"/>
    <property type="match status" value="1"/>
</dbReference>
<dbReference type="STRING" id="4533.J3MJJ7"/>